<sequence>MADLYDGVSVTGFSATWTAPPASSTPPAAVADNFARAIFTDMGKLFHCVFGWAGADAFGVPTGSLCLQEDALEVPGQSH</sequence>
<dbReference type="RefSeq" id="WP_338447227.1">
    <property type="nucleotide sequence ID" value="NZ_CP144918.1"/>
</dbReference>
<accession>A0ABZ2DC18</accession>
<organism evidence="1 2">
    <name type="scientific">Pelagerythrobacter marensis</name>
    <dbReference type="NCBI Taxonomy" id="543877"/>
    <lineage>
        <taxon>Bacteria</taxon>
        <taxon>Pseudomonadati</taxon>
        <taxon>Pseudomonadota</taxon>
        <taxon>Alphaproteobacteria</taxon>
        <taxon>Sphingomonadales</taxon>
        <taxon>Erythrobacteraceae</taxon>
        <taxon>Pelagerythrobacter</taxon>
    </lineage>
</organism>
<gene>
    <name evidence="1" type="ORF">V5F89_05435</name>
</gene>
<protein>
    <submittedName>
        <fullName evidence="1">Uncharacterized protein</fullName>
    </submittedName>
</protein>
<dbReference type="EMBL" id="CP144918">
    <property type="protein sequence ID" value="WWA48344.1"/>
    <property type="molecule type" value="Genomic_DNA"/>
</dbReference>
<name>A0ABZ2DC18_9SPHN</name>
<keyword evidence="2" id="KW-1185">Reference proteome</keyword>
<evidence type="ECO:0000313" key="1">
    <source>
        <dbReference type="EMBL" id="WWA48344.1"/>
    </source>
</evidence>
<reference evidence="1 2" key="1">
    <citation type="submission" date="2024-02" db="EMBL/GenBank/DDBJ databases">
        <title>The whole genome sequence of five bacterial samples isolated from Abu Dhabi Sabkha-shore region.</title>
        <authorList>
            <person name="Sudalaimuthuasari N."/>
            <person name="Sarfraz B."/>
            <person name="Tuyisabe J.D."/>
            <person name="Mugisha Ntwali L.D.M."/>
            <person name="Ali A.I.A.A."/>
            <person name="Almansoori S.Z.A."/>
            <person name="Alajami H.S.A."/>
            <person name="Almeqbaali A.A.S."/>
            <person name="Kundu B."/>
            <person name="Saeed E.E."/>
            <person name="Sukumarinath V."/>
            <person name="Mishra A.K."/>
            <person name="Hazzouri K.M."/>
            <person name="Almaskari R."/>
            <person name="Sharma A.K."/>
            <person name="Amiri K.M.A."/>
        </authorList>
    </citation>
    <scope>NUCLEOTIDE SEQUENCE [LARGE SCALE GENOMIC DNA]</scope>
    <source>
        <strain evidence="2">kcgeb_sd</strain>
    </source>
</reference>
<dbReference type="Proteomes" id="UP001335183">
    <property type="component" value="Chromosome"/>
</dbReference>
<proteinExistence type="predicted"/>
<evidence type="ECO:0000313" key="2">
    <source>
        <dbReference type="Proteomes" id="UP001335183"/>
    </source>
</evidence>